<gene>
    <name evidence="14" type="ordered locus">Bpet1420</name>
</gene>
<dbReference type="Gene3D" id="3.30.450.20">
    <property type="entry name" value="PAS domain"/>
    <property type="match status" value="1"/>
</dbReference>
<comment type="subcellular location">
    <subcellularLocation>
        <location evidence="1">Cell inner membrane</location>
        <topology evidence="1">Multi-pass membrane protein</topology>
    </subcellularLocation>
</comment>
<evidence type="ECO:0000256" key="11">
    <source>
        <dbReference type="SAM" id="Phobius"/>
    </source>
</evidence>
<dbReference type="eggNOG" id="COG0840">
    <property type="taxonomic scope" value="Bacteria"/>
</dbReference>
<dbReference type="GO" id="GO:0005886">
    <property type="term" value="C:plasma membrane"/>
    <property type="evidence" value="ECO:0007669"/>
    <property type="project" value="UniProtKB-SubCell"/>
</dbReference>
<evidence type="ECO:0000313" key="15">
    <source>
        <dbReference type="Proteomes" id="UP000001225"/>
    </source>
</evidence>
<evidence type="ECO:0000256" key="2">
    <source>
        <dbReference type="ARBA" id="ARBA00022475"/>
    </source>
</evidence>
<organism evidence="14 15">
    <name type="scientific">Bordetella petrii (strain ATCC BAA-461 / DSM 12804 / CCUG 43448 / CIP 107267 / Se-1111R)</name>
    <dbReference type="NCBI Taxonomy" id="340100"/>
    <lineage>
        <taxon>Bacteria</taxon>
        <taxon>Pseudomonadati</taxon>
        <taxon>Pseudomonadota</taxon>
        <taxon>Betaproteobacteria</taxon>
        <taxon>Burkholderiales</taxon>
        <taxon>Alcaligenaceae</taxon>
        <taxon>Bordetella</taxon>
    </lineage>
</organism>
<keyword evidence="15" id="KW-1185">Reference proteome</keyword>
<keyword evidence="4" id="KW-0145">Chemotaxis</keyword>
<evidence type="ECO:0000313" key="14">
    <source>
        <dbReference type="EMBL" id="CAP41755.1"/>
    </source>
</evidence>
<dbReference type="Pfam" id="PF08447">
    <property type="entry name" value="PAS_3"/>
    <property type="match status" value="1"/>
</dbReference>
<evidence type="ECO:0000256" key="5">
    <source>
        <dbReference type="ARBA" id="ARBA00022519"/>
    </source>
</evidence>
<dbReference type="PANTHER" id="PTHR32089">
    <property type="entry name" value="METHYL-ACCEPTING CHEMOTAXIS PROTEIN MCPB"/>
    <property type="match status" value="1"/>
</dbReference>
<dbReference type="CDD" id="cd00130">
    <property type="entry name" value="PAS"/>
    <property type="match status" value="1"/>
</dbReference>
<dbReference type="InterPro" id="IPR004089">
    <property type="entry name" value="MCPsignal_dom"/>
</dbReference>
<dbReference type="STRING" id="94624.Bpet1420"/>
<keyword evidence="8 11" id="KW-0472">Membrane</keyword>
<keyword evidence="3" id="KW-0488">Methylation</keyword>
<evidence type="ECO:0000256" key="8">
    <source>
        <dbReference type="ARBA" id="ARBA00023136"/>
    </source>
</evidence>
<dbReference type="AlphaFoldDB" id="A9IEI0"/>
<evidence type="ECO:0000256" key="3">
    <source>
        <dbReference type="ARBA" id="ARBA00022481"/>
    </source>
</evidence>
<feature type="domain" description="Methyl-accepting transducer" evidence="12">
    <location>
        <begin position="249"/>
        <end position="485"/>
    </location>
</feature>
<dbReference type="InterPro" id="IPR000014">
    <property type="entry name" value="PAS"/>
</dbReference>
<dbReference type="PROSITE" id="PS50111">
    <property type="entry name" value="CHEMOTAXIS_TRANSDUC_2"/>
    <property type="match status" value="1"/>
</dbReference>
<dbReference type="NCBIfam" id="TIGR00229">
    <property type="entry name" value="sensory_box"/>
    <property type="match status" value="1"/>
</dbReference>
<evidence type="ECO:0000256" key="6">
    <source>
        <dbReference type="ARBA" id="ARBA00022692"/>
    </source>
</evidence>
<name>A9IEI0_BORPD</name>
<keyword evidence="6 11" id="KW-0812">Transmembrane</keyword>
<dbReference type="EMBL" id="AM902716">
    <property type="protein sequence ID" value="CAP41755.1"/>
    <property type="molecule type" value="Genomic_DNA"/>
</dbReference>
<evidence type="ECO:0000259" key="13">
    <source>
        <dbReference type="PROSITE" id="PS50112"/>
    </source>
</evidence>
<evidence type="ECO:0000256" key="1">
    <source>
        <dbReference type="ARBA" id="ARBA00004429"/>
    </source>
</evidence>
<dbReference type="GO" id="GO:0007165">
    <property type="term" value="P:signal transduction"/>
    <property type="evidence" value="ECO:0007669"/>
    <property type="project" value="UniProtKB-KW"/>
</dbReference>
<dbReference type="SUPFAM" id="SSF55785">
    <property type="entry name" value="PYP-like sensor domain (PAS domain)"/>
    <property type="match status" value="1"/>
</dbReference>
<protein>
    <recommendedName>
        <fullName evidence="16">Methyl-accepting chemotaxis protein</fullName>
    </recommendedName>
</protein>
<keyword evidence="7 11" id="KW-1133">Transmembrane helix</keyword>
<evidence type="ECO:0000256" key="9">
    <source>
        <dbReference type="ARBA" id="ARBA00023224"/>
    </source>
</evidence>
<dbReference type="Gene3D" id="1.10.287.950">
    <property type="entry name" value="Methyl-accepting chemotaxis protein"/>
    <property type="match status" value="1"/>
</dbReference>
<evidence type="ECO:0008006" key="16">
    <source>
        <dbReference type="Google" id="ProtNLM"/>
    </source>
</evidence>
<dbReference type="InterPro" id="IPR013655">
    <property type="entry name" value="PAS_fold_3"/>
</dbReference>
<dbReference type="FunFam" id="3.30.450.20:FF:000046">
    <property type="entry name" value="Aerotaxis sensor receptor"/>
    <property type="match status" value="1"/>
</dbReference>
<evidence type="ECO:0000256" key="10">
    <source>
        <dbReference type="PROSITE-ProRule" id="PRU00284"/>
    </source>
</evidence>
<evidence type="ECO:0000259" key="12">
    <source>
        <dbReference type="PROSITE" id="PS50111"/>
    </source>
</evidence>
<evidence type="ECO:0000256" key="7">
    <source>
        <dbReference type="ARBA" id="ARBA00022989"/>
    </source>
</evidence>
<dbReference type="SMART" id="SM00283">
    <property type="entry name" value="MA"/>
    <property type="match status" value="1"/>
</dbReference>
<dbReference type="GO" id="GO:0006935">
    <property type="term" value="P:chemotaxis"/>
    <property type="evidence" value="ECO:0007669"/>
    <property type="project" value="UniProtKB-KW"/>
</dbReference>
<sequence>MRNNQPVTDREVTYSSAVRLITTTDLQGDITFVNDDFVNVSGFTRNELVGQHHNIIRHPDMPAAAFADMWQTIKSGRSWKGLVKNRCKNGDYYWVDAYVTPIMRDGKVIEYQSVRTLPDAASKARAEHEYRRWRSGQRSPLRDWIRLSWGSKQMLIAGLPALLLTGLEISRQDLSMAFVAGLIAALAIGAQLVLMQPFRRLLKDARQAIGSPAMAYLYSGRRDEFGDIQHAQLTRMSEMSAVIARLENTCHYLERSKRRSDDFIDQSNQAIEGQGKHVEEISSAMTRMLDSQTHVAEASARTADASNASRDATVQGREQLEHMVGSINQLALSLEDTRATVLALAERNTDIGKVVDVITAVADQINLLALNAAIEAARAGEAGRGFAVVADEVRNLAQRTQQSTRDIREIILGLEEDTQACVAAIENGVEVSQRTVDLAGETDRAFGVILESVNRINELAGHVDTSMIEQSSISEQAGKQMTVLRDSAMEAVKASGAAKHEADRLGWQIDNLGALASHFNANTNR</sequence>
<dbReference type="CDD" id="cd11386">
    <property type="entry name" value="MCP_signal"/>
    <property type="match status" value="1"/>
</dbReference>
<evidence type="ECO:0000256" key="4">
    <source>
        <dbReference type="ARBA" id="ARBA00022500"/>
    </source>
</evidence>
<dbReference type="PROSITE" id="PS50112">
    <property type="entry name" value="PAS"/>
    <property type="match status" value="1"/>
</dbReference>
<feature type="transmembrane region" description="Helical" evidence="11">
    <location>
        <begin position="176"/>
        <end position="194"/>
    </location>
</feature>
<keyword evidence="2" id="KW-1003">Cell membrane</keyword>
<dbReference type="InterPro" id="IPR035965">
    <property type="entry name" value="PAS-like_dom_sf"/>
</dbReference>
<accession>A9IEI0</accession>
<dbReference type="Proteomes" id="UP000001225">
    <property type="component" value="Chromosome"/>
</dbReference>
<keyword evidence="9 10" id="KW-0807">Transducer</keyword>
<dbReference type="SUPFAM" id="SSF58104">
    <property type="entry name" value="Methyl-accepting chemotaxis protein (MCP) signaling domain"/>
    <property type="match status" value="1"/>
</dbReference>
<dbReference type="KEGG" id="bpt:Bpet1420"/>
<feature type="domain" description="PAS" evidence="13">
    <location>
        <begin position="21"/>
        <end position="60"/>
    </location>
</feature>
<reference evidence="14 15" key="1">
    <citation type="journal article" date="2008" name="BMC Genomics">
        <title>The missing link: Bordetella petrii is endowed with both the metabolic versatility of environmental bacteria and virulence traits of pathogenic Bordetellae.</title>
        <authorList>
            <person name="Gross R."/>
            <person name="Guzman C.A."/>
            <person name="Sebaihia M."/>
            <person name="Martins Dos Santos V.A."/>
            <person name="Pieper D.H."/>
            <person name="Koebnik R."/>
            <person name="Lechner M."/>
            <person name="Bartels D."/>
            <person name="Buhrmester J."/>
            <person name="Choudhuri J.V."/>
            <person name="Ebensen T."/>
            <person name="Gaigalat L."/>
            <person name="Herrmann S."/>
            <person name="Khachane A.N."/>
            <person name="Larisch C."/>
            <person name="Link S."/>
            <person name="Linke B."/>
            <person name="Meyer F."/>
            <person name="Mormann S."/>
            <person name="Nakunst D."/>
            <person name="Rueckert C."/>
            <person name="Schneiker-Bekel S."/>
            <person name="Schulze K."/>
            <person name="Vorhoelter F.J."/>
            <person name="Yevsa T."/>
            <person name="Engle J.T."/>
            <person name="Goldman W.E."/>
            <person name="Puehler A."/>
            <person name="Goebel U.B."/>
            <person name="Goesmann A."/>
            <person name="Bloecker H."/>
            <person name="Kaiser O."/>
            <person name="Martinez-Arias R."/>
        </authorList>
    </citation>
    <scope>NUCLEOTIDE SEQUENCE [LARGE SCALE GENOMIC DNA]</scope>
    <source>
        <strain evidence="15">ATCC BAA-461 / DSM 12804 / CCUG 43448 / CIP 107267 / Se-1111R</strain>
    </source>
</reference>
<proteinExistence type="predicted"/>
<dbReference type="PANTHER" id="PTHR32089:SF112">
    <property type="entry name" value="LYSOZYME-LIKE PROTEIN-RELATED"/>
    <property type="match status" value="1"/>
</dbReference>
<keyword evidence="5" id="KW-0997">Cell inner membrane</keyword>
<dbReference type="Pfam" id="PF00015">
    <property type="entry name" value="MCPsignal"/>
    <property type="match status" value="1"/>
</dbReference>